<evidence type="ECO:0008006" key="3">
    <source>
        <dbReference type="Google" id="ProtNLM"/>
    </source>
</evidence>
<dbReference type="Pfam" id="PF00235">
    <property type="entry name" value="Profilin"/>
    <property type="match status" value="1"/>
</dbReference>
<evidence type="ECO:0000313" key="1">
    <source>
        <dbReference type="EMBL" id="QRD84090.1"/>
    </source>
</evidence>
<dbReference type="InterPro" id="IPR048278">
    <property type="entry name" value="PFN"/>
</dbReference>
<dbReference type="InterPro" id="IPR036140">
    <property type="entry name" value="PFN_sf"/>
</dbReference>
<evidence type="ECO:0000313" key="2">
    <source>
        <dbReference type="Proteomes" id="UP000596276"/>
    </source>
</evidence>
<sequence length="79" mass="8687">AYVDDSLLSSGKISRAAILGQQGRVWGISSGYQLSLQPYSKERYAVIDAYNNLKHTISSGLKLAEKKFSCLKADGRSIY</sequence>
<gene>
    <name evidence="1" type="ORF">F9C07_2028491</name>
</gene>
<accession>A0A7U2MI20</accession>
<dbReference type="VEuPathDB" id="FungiDB:F9C07_2028491"/>
<organism evidence="1 2">
    <name type="scientific">Aspergillus flavus (strain ATCC 200026 / FGSC A1120 / IAM 13836 / NRRL 3357 / JCM 12722 / SRRC 167)</name>
    <dbReference type="NCBI Taxonomy" id="332952"/>
    <lineage>
        <taxon>Eukaryota</taxon>
        <taxon>Fungi</taxon>
        <taxon>Dikarya</taxon>
        <taxon>Ascomycota</taxon>
        <taxon>Pezizomycotina</taxon>
        <taxon>Eurotiomycetes</taxon>
        <taxon>Eurotiomycetidae</taxon>
        <taxon>Eurotiales</taxon>
        <taxon>Aspergillaceae</taxon>
        <taxon>Aspergillus</taxon>
        <taxon>Aspergillus subgen. Circumdati</taxon>
    </lineage>
</organism>
<reference evidence="2" key="1">
    <citation type="journal article" date="2021" name="G3 (Bethesda)">
        <title>Chromosome assembled and annotated genome sequence of Aspergillus flavus NRRL 3357.</title>
        <authorList>
            <person name="Skerker J.M."/>
            <person name="Pianalto K.M."/>
            <person name="Mondo S.J."/>
            <person name="Yang K."/>
            <person name="Arkin A.P."/>
            <person name="Keller N.P."/>
            <person name="Grigoriev I.V."/>
            <person name="Louise Glass N.L."/>
        </authorList>
    </citation>
    <scope>NUCLEOTIDE SEQUENCE [LARGE SCALE GENOMIC DNA]</scope>
    <source>
        <strain evidence="2">ATCC 200026 / FGSC A1120 / IAM 13836 / NRRL 3357 / JCM 12722 / SRRC 167</strain>
    </source>
</reference>
<dbReference type="Gene3D" id="3.30.450.30">
    <property type="entry name" value="Dynein light chain 2a, cytoplasmic"/>
    <property type="match status" value="1"/>
</dbReference>
<feature type="non-terminal residue" evidence="1">
    <location>
        <position position="1"/>
    </location>
</feature>
<dbReference type="GO" id="GO:0003779">
    <property type="term" value="F:actin binding"/>
    <property type="evidence" value="ECO:0007669"/>
    <property type="project" value="InterPro"/>
</dbReference>
<dbReference type="Proteomes" id="UP000596276">
    <property type="component" value="Chromosome 5"/>
</dbReference>
<dbReference type="EMBL" id="CP044621">
    <property type="protein sequence ID" value="QRD84090.1"/>
    <property type="molecule type" value="Genomic_DNA"/>
</dbReference>
<dbReference type="SUPFAM" id="SSF55770">
    <property type="entry name" value="Profilin (actin-binding protein)"/>
    <property type="match status" value="1"/>
</dbReference>
<protein>
    <recommendedName>
        <fullName evidence="3">Profilin</fullName>
    </recommendedName>
</protein>
<dbReference type="AlphaFoldDB" id="A0A7U2MI20"/>
<keyword evidence="2" id="KW-1185">Reference proteome</keyword>
<feature type="non-terminal residue" evidence="1">
    <location>
        <position position="79"/>
    </location>
</feature>
<proteinExistence type="predicted"/>
<name>A0A7U2MI20_ASPFN</name>